<feature type="region of interest" description="Disordered" evidence="2">
    <location>
        <begin position="432"/>
        <end position="540"/>
    </location>
</feature>
<evidence type="ECO:0000259" key="3">
    <source>
        <dbReference type="SMART" id="SM00382"/>
    </source>
</evidence>
<dbReference type="Proteomes" id="UP001500683">
    <property type="component" value="Unassembled WGS sequence"/>
</dbReference>
<keyword evidence="5" id="KW-1185">Reference proteome</keyword>
<proteinExistence type="inferred from homology"/>
<evidence type="ECO:0000313" key="5">
    <source>
        <dbReference type="Proteomes" id="UP001500683"/>
    </source>
</evidence>
<comment type="similarity">
    <text evidence="1">Belongs to the GSP E family.</text>
</comment>
<feature type="domain" description="AAA+ ATPase" evidence="3">
    <location>
        <begin position="208"/>
        <end position="345"/>
    </location>
</feature>
<dbReference type="PANTHER" id="PTHR30486:SF15">
    <property type="entry name" value="TYPE II_IV SECRETION SYSTEM ATPASE"/>
    <property type="match status" value="1"/>
</dbReference>
<feature type="compositionally biased region" description="Pro residues" evidence="2">
    <location>
        <begin position="435"/>
        <end position="444"/>
    </location>
</feature>
<evidence type="ECO:0000256" key="1">
    <source>
        <dbReference type="ARBA" id="ARBA00006611"/>
    </source>
</evidence>
<dbReference type="EMBL" id="BAAAZG010000010">
    <property type="protein sequence ID" value="GAA4066003.1"/>
    <property type="molecule type" value="Genomic_DNA"/>
</dbReference>
<dbReference type="Gene3D" id="3.40.50.300">
    <property type="entry name" value="P-loop containing nucleotide triphosphate hydrolases"/>
    <property type="match status" value="1"/>
</dbReference>
<accession>A0ABP7VF49</accession>
<name>A0ABP7VF49_9ACTN</name>
<dbReference type="InterPro" id="IPR001482">
    <property type="entry name" value="T2SS/T4SS_dom"/>
</dbReference>
<dbReference type="Gene3D" id="3.30.450.380">
    <property type="match status" value="1"/>
</dbReference>
<dbReference type="SUPFAM" id="SSF52540">
    <property type="entry name" value="P-loop containing nucleoside triphosphate hydrolases"/>
    <property type="match status" value="1"/>
</dbReference>
<dbReference type="Pfam" id="PF00437">
    <property type="entry name" value="T2SSE"/>
    <property type="match status" value="1"/>
</dbReference>
<gene>
    <name evidence="4" type="ORF">GCM10022214_20290</name>
</gene>
<feature type="compositionally biased region" description="Low complexity" evidence="2">
    <location>
        <begin position="494"/>
        <end position="523"/>
    </location>
</feature>
<dbReference type="InterPro" id="IPR027417">
    <property type="entry name" value="P-loop_NTPase"/>
</dbReference>
<sequence length="540" mass="57913">MGLRNRLDADNSGDRQAAGENLAHWRKRLLEEVNLDDLAMLDMAQRRARLEKVVGHILTREGPVLSTRERTVLIRRIVDEALGLGVLEPLLADPTVTEIMVNGPDDVYVERAGRLTRIDLGFASEAQLYQTIDRIVAQVNRRVDESSPMVDARLPTGERVNVIIPPLSLVGPVMTIRRFPRAYSMHELVQMGSLDEATAVLLAALVRARLNIVVTGGTGTGKTTFLNALSAFVPPHERIVTIEDSAELQLQQEHVIRLESRPPNIEGEGAVTIRDLVRNSLRMRPDRIIVGEVRGAETLDMLQAMNTGHDGSLVTVHANSAEDAIYRLETLASMSDVKMPYEAIRSQIANAVHVIVFLERGPDGSRRVREIGVTSSERRESLQLDTVMRFVQEPVGLDLQVRGRFTHRPLPQLLVNRLMYAGEAVPAVFGTAAPGPAPGTPPAPTAGQHPPTAGSPPAAEPGSGVAFGQVPAPRGGHMPPAQEAAPQPAPAPVPQAGANGTTGTTGTTTGAVAQPPGHTGTPAGPTPPAFGAWDDNGETE</sequence>
<evidence type="ECO:0000313" key="4">
    <source>
        <dbReference type="EMBL" id="GAA4066003.1"/>
    </source>
</evidence>
<reference evidence="5" key="1">
    <citation type="journal article" date="2019" name="Int. J. Syst. Evol. Microbiol.">
        <title>The Global Catalogue of Microorganisms (GCM) 10K type strain sequencing project: providing services to taxonomists for standard genome sequencing and annotation.</title>
        <authorList>
            <consortium name="The Broad Institute Genomics Platform"/>
            <consortium name="The Broad Institute Genome Sequencing Center for Infectious Disease"/>
            <person name="Wu L."/>
            <person name="Ma J."/>
        </authorList>
    </citation>
    <scope>NUCLEOTIDE SEQUENCE [LARGE SCALE GENOMIC DNA]</scope>
    <source>
        <strain evidence="5">JCM 16702</strain>
    </source>
</reference>
<organism evidence="4 5">
    <name type="scientific">Actinomadura miaoliensis</name>
    <dbReference type="NCBI Taxonomy" id="430685"/>
    <lineage>
        <taxon>Bacteria</taxon>
        <taxon>Bacillati</taxon>
        <taxon>Actinomycetota</taxon>
        <taxon>Actinomycetes</taxon>
        <taxon>Streptosporangiales</taxon>
        <taxon>Thermomonosporaceae</taxon>
        <taxon>Actinomadura</taxon>
    </lineage>
</organism>
<dbReference type="InterPro" id="IPR050921">
    <property type="entry name" value="T4SS_GSP_E_ATPase"/>
</dbReference>
<evidence type="ECO:0000256" key="2">
    <source>
        <dbReference type="SAM" id="MobiDB-lite"/>
    </source>
</evidence>
<dbReference type="CDD" id="cd01130">
    <property type="entry name" value="VirB11-like_ATPase"/>
    <property type="match status" value="1"/>
</dbReference>
<dbReference type="PANTHER" id="PTHR30486">
    <property type="entry name" value="TWITCHING MOTILITY PROTEIN PILT"/>
    <property type="match status" value="1"/>
</dbReference>
<comment type="caution">
    <text evidence="4">The sequence shown here is derived from an EMBL/GenBank/DDBJ whole genome shotgun (WGS) entry which is preliminary data.</text>
</comment>
<dbReference type="SMART" id="SM00382">
    <property type="entry name" value="AAA"/>
    <property type="match status" value="1"/>
</dbReference>
<dbReference type="InterPro" id="IPR003593">
    <property type="entry name" value="AAA+_ATPase"/>
</dbReference>
<protein>
    <submittedName>
        <fullName evidence="4">CpaF family protein</fullName>
    </submittedName>
</protein>